<gene>
    <name evidence="2" type="ORF">DM194_12995</name>
</gene>
<evidence type="ECO:0000313" key="2">
    <source>
        <dbReference type="EMBL" id="AWU95273.1"/>
    </source>
</evidence>
<name>A0A2U9S8S0_9PROT</name>
<dbReference type="KEGG" id="azm:DM194_12995"/>
<evidence type="ECO:0000259" key="1">
    <source>
        <dbReference type="Pfam" id="PF14020"/>
    </source>
</evidence>
<organism evidence="2 3">
    <name type="scientific">Azospirillum ramasamyi</name>
    <dbReference type="NCBI Taxonomy" id="682998"/>
    <lineage>
        <taxon>Bacteria</taxon>
        <taxon>Pseudomonadati</taxon>
        <taxon>Pseudomonadota</taxon>
        <taxon>Alphaproteobacteria</taxon>
        <taxon>Rhodospirillales</taxon>
        <taxon>Azospirillaceae</taxon>
        <taxon>Azospirillum</taxon>
    </lineage>
</organism>
<dbReference type="EMBL" id="CP029830">
    <property type="protein sequence ID" value="AWU95273.1"/>
    <property type="molecule type" value="Genomic_DNA"/>
</dbReference>
<proteinExistence type="predicted"/>
<protein>
    <recommendedName>
        <fullName evidence="1">DUF4236 domain-containing protein</fullName>
    </recommendedName>
</protein>
<evidence type="ECO:0000313" key="3">
    <source>
        <dbReference type="Proteomes" id="UP000249605"/>
    </source>
</evidence>
<dbReference type="AlphaFoldDB" id="A0A2U9S8S0"/>
<reference evidence="2 3" key="1">
    <citation type="submission" date="2018-06" db="EMBL/GenBank/DDBJ databases">
        <title>Complete genome sequencing of Azospirillum sp. M2T2B2.</title>
        <authorList>
            <person name="Heo J."/>
            <person name="Kim S.-J."/>
            <person name="Kwon S.-W."/>
            <person name="Anandham R."/>
        </authorList>
    </citation>
    <scope>NUCLEOTIDE SEQUENCE [LARGE SCALE GENOMIC DNA]</scope>
    <source>
        <strain evidence="2 3">M2T2B2</strain>
        <plasmid evidence="2 3">unnamed1</plasmid>
    </source>
</reference>
<feature type="domain" description="DUF4236" evidence="1">
    <location>
        <begin position="3"/>
        <end position="56"/>
    </location>
</feature>
<geneLocation type="plasmid" evidence="2 3">
    <name>unnamed1</name>
</geneLocation>
<dbReference type="Proteomes" id="UP000249605">
    <property type="component" value="Plasmid unnamed1"/>
</dbReference>
<keyword evidence="3" id="KW-1185">Reference proteome</keyword>
<dbReference type="OrthoDB" id="9806903at2"/>
<dbReference type="Pfam" id="PF14020">
    <property type="entry name" value="DUF4236"/>
    <property type="match status" value="1"/>
</dbReference>
<dbReference type="InterPro" id="IPR025330">
    <property type="entry name" value="DUF4236"/>
</dbReference>
<keyword evidence="2" id="KW-0614">Plasmid</keyword>
<sequence length="123" mass="13271">MGFRFRKSITLVPGVRLNLGTKGLSLSAGPRGASMIFCRNGVYANVGIPGTGISYRTRLDSGAAPNPQPSGDRYLPMTAKVQDDGTVLIADLDGRPLPEDMRRAALRQNGPAILDMLERRTEE</sequence>
<accession>A0A2U9S8S0</accession>
<dbReference type="RefSeq" id="WP_111068043.1">
    <property type="nucleotide sequence ID" value="NZ_CP029830.1"/>
</dbReference>